<dbReference type="AlphaFoldDB" id="A0A0K8VJA0"/>
<organism evidence="1">
    <name type="scientific">Bactrocera latifrons</name>
    <name type="common">Malaysian fruit fly</name>
    <name type="synonym">Chaetodacus latifrons</name>
    <dbReference type="NCBI Taxonomy" id="174628"/>
    <lineage>
        <taxon>Eukaryota</taxon>
        <taxon>Metazoa</taxon>
        <taxon>Ecdysozoa</taxon>
        <taxon>Arthropoda</taxon>
        <taxon>Hexapoda</taxon>
        <taxon>Insecta</taxon>
        <taxon>Pterygota</taxon>
        <taxon>Neoptera</taxon>
        <taxon>Endopterygota</taxon>
        <taxon>Diptera</taxon>
        <taxon>Brachycera</taxon>
        <taxon>Muscomorpha</taxon>
        <taxon>Tephritoidea</taxon>
        <taxon>Tephritidae</taxon>
        <taxon>Bactrocera</taxon>
        <taxon>Bactrocera</taxon>
    </lineage>
</organism>
<gene>
    <name evidence="1" type="ORF">c0_g1_i3</name>
</gene>
<dbReference type="EMBL" id="GDHF01013372">
    <property type="protein sequence ID" value="JAI38942.1"/>
    <property type="molecule type" value="Transcribed_RNA"/>
</dbReference>
<protein>
    <submittedName>
        <fullName evidence="1">Uncharacterized protein</fullName>
    </submittedName>
</protein>
<evidence type="ECO:0000313" key="1">
    <source>
        <dbReference type="EMBL" id="JAI38942.1"/>
    </source>
</evidence>
<reference evidence="1" key="1">
    <citation type="submission" date="2015-06" db="EMBL/GenBank/DDBJ databases">
        <authorList>
            <person name="Hoefler B.C."/>
            <person name="Straight P.D."/>
        </authorList>
    </citation>
    <scope>NUCLEOTIDE SEQUENCE</scope>
</reference>
<name>A0A0K8VJA0_BACLA</name>
<sequence>MSSSPILLPISTRSVGFTIRILITKMRRLLGNKYTDFNWYDLTNALYRVTLLRLHVKINEGFRHSFINPNISDQPYYPDLELFEIVKNRFPEDFAVIHRILSAIGFVKYGPDCFVPFLPLLKDEQRCDPINVRFTNLREIVNTLADPETSVEIRKHFWQHNPIPGAKWSTAEVDGKDEFLANTILSNPNDIMPDECDVNEDISTIRGIICVMGRKYSKEIVNERIEYESYGSRAQFVSSIAKPVRCPSYNDNKIEMPNCQHDIFWSPRWLKQNEIDLGVFCLLGEHSEAIKTERLLAIRFEEVATQHIYQSYLNSHLQFF</sequence>
<proteinExistence type="predicted"/>
<accession>A0A0K8VJA0</accession>
<dbReference type="OrthoDB" id="8044645at2759"/>